<dbReference type="RefSeq" id="WP_168008073.1">
    <property type="nucleotide sequence ID" value="NZ_JAATHJ010000023.1"/>
</dbReference>
<proteinExistence type="predicted"/>
<name>A0A969PSY7_9BACI</name>
<dbReference type="AlphaFoldDB" id="A0A969PSY7"/>
<protein>
    <submittedName>
        <fullName evidence="2">GNAT family N-acetyltransferase</fullName>
    </submittedName>
</protein>
<comment type="caution">
    <text evidence="2">The sequence shown here is derived from an EMBL/GenBank/DDBJ whole genome shotgun (WGS) entry which is preliminary data.</text>
</comment>
<dbReference type="InterPro" id="IPR051531">
    <property type="entry name" value="N-acetyltransferase"/>
</dbReference>
<evidence type="ECO:0000313" key="2">
    <source>
        <dbReference type="EMBL" id="NJP38519.1"/>
    </source>
</evidence>
<feature type="domain" description="N-acetyltransferase" evidence="1">
    <location>
        <begin position="1"/>
        <end position="159"/>
    </location>
</feature>
<dbReference type="EMBL" id="JAATHJ010000023">
    <property type="protein sequence ID" value="NJP38519.1"/>
    <property type="molecule type" value="Genomic_DNA"/>
</dbReference>
<accession>A0A969PSY7</accession>
<dbReference type="Pfam" id="PF13302">
    <property type="entry name" value="Acetyltransf_3"/>
    <property type="match status" value="1"/>
</dbReference>
<dbReference type="PANTHER" id="PTHR43792">
    <property type="entry name" value="GNAT FAMILY, PUTATIVE (AFU_ORTHOLOGUE AFUA_3G00765)-RELATED-RELATED"/>
    <property type="match status" value="1"/>
</dbReference>
<dbReference type="InterPro" id="IPR016181">
    <property type="entry name" value="Acyl_CoA_acyltransferase"/>
</dbReference>
<dbReference type="SUPFAM" id="SSF55729">
    <property type="entry name" value="Acyl-CoA N-acyltransferases (Nat)"/>
    <property type="match status" value="1"/>
</dbReference>
<evidence type="ECO:0000313" key="3">
    <source>
        <dbReference type="Proteomes" id="UP000752012"/>
    </source>
</evidence>
<dbReference type="PROSITE" id="PS51186">
    <property type="entry name" value="GNAT"/>
    <property type="match status" value="1"/>
</dbReference>
<dbReference type="GO" id="GO:0016747">
    <property type="term" value="F:acyltransferase activity, transferring groups other than amino-acyl groups"/>
    <property type="evidence" value="ECO:0007669"/>
    <property type="project" value="InterPro"/>
</dbReference>
<reference evidence="2 3" key="1">
    <citation type="submission" date="2020-03" db="EMBL/GenBank/DDBJ databases">
        <title>Assessment of the enzymatic potential of alkaline-tolerant lipase obtained from Bacillus luteus H11 (technogenic soil) for the bioremediation of saline soils contaminated with petroleum substances.</title>
        <authorList>
            <person name="Kalwasinska A."/>
        </authorList>
    </citation>
    <scope>NUCLEOTIDE SEQUENCE [LARGE SCALE GENOMIC DNA]</scope>
    <source>
        <strain evidence="2 3">H11</strain>
    </source>
</reference>
<dbReference type="PANTHER" id="PTHR43792:SF13">
    <property type="entry name" value="ACETYLTRANSFERASE"/>
    <property type="match status" value="1"/>
</dbReference>
<sequence length="168" mass="18907">MGLVVHSSRLTLKALSLDLFPHLRQANYFPAHLDAHLQGLKVNSACYGWGPWIIYLRDSDEVIGDIGFKGEPDNWSTVEVGYGIRKPYRLKGYASEALEAVLNYCFHSTSVTRVTAECRHDNLGSIRVLENNHLFPETEHLQMVNWQLTKNQYLSKRSALAASSDTGS</sequence>
<gene>
    <name evidence="2" type="ORF">HCN83_13055</name>
</gene>
<evidence type="ECO:0000259" key="1">
    <source>
        <dbReference type="PROSITE" id="PS51186"/>
    </source>
</evidence>
<dbReference type="Gene3D" id="3.40.630.30">
    <property type="match status" value="1"/>
</dbReference>
<organism evidence="2 3">
    <name type="scientific">Alkalicoccus luteus</name>
    <dbReference type="NCBI Taxonomy" id="1237094"/>
    <lineage>
        <taxon>Bacteria</taxon>
        <taxon>Bacillati</taxon>
        <taxon>Bacillota</taxon>
        <taxon>Bacilli</taxon>
        <taxon>Bacillales</taxon>
        <taxon>Bacillaceae</taxon>
        <taxon>Alkalicoccus</taxon>
    </lineage>
</organism>
<dbReference type="InterPro" id="IPR000182">
    <property type="entry name" value="GNAT_dom"/>
</dbReference>
<keyword evidence="3" id="KW-1185">Reference proteome</keyword>
<dbReference type="Proteomes" id="UP000752012">
    <property type="component" value="Unassembled WGS sequence"/>
</dbReference>